<dbReference type="STRING" id="602072.A0A1R3RW38"/>
<dbReference type="PANTHER" id="PTHR24148">
    <property type="entry name" value="ANKYRIN REPEAT DOMAIN-CONTAINING PROTEIN 39 HOMOLOG-RELATED"/>
    <property type="match status" value="1"/>
</dbReference>
<dbReference type="Pfam" id="PF06985">
    <property type="entry name" value="HET"/>
    <property type="match status" value="1"/>
</dbReference>
<evidence type="ECO:0000313" key="3">
    <source>
        <dbReference type="Proteomes" id="UP000188318"/>
    </source>
</evidence>
<evidence type="ECO:0000259" key="1">
    <source>
        <dbReference type="Pfam" id="PF06985"/>
    </source>
</evidence>
<accession>A0A1R3RW38</accession>
<keyword evidence="3" id="KW-1185">Reference proteome</keyword>
<dbReference type="EMBL" id="KV907495">
    <property type="protein sequence ID" value="OOF98715.1"/>
    <property type="molecule type" value="Genomic_DNA"/>
</dbReference>
<gene>
    <name evidence="2" type="ORF">ASPCADRAFT_162381</name>
</gene>
<reference evidence="3" key="1">
    <citation type="journal article" date="2017" name="Genome Biol.">
        <title>Comparative genomics reveals high biological diversity and specific adaptations in the industrially and medically important fungal genus Aspergillus.</title>
        <authorList>
            <person name="de Vries R.P."/>
            <person name="Riley R."/>
            <person name="Wiebenga A."/>
            <person name="Aguilar-Osorio G."/>
            <person name="Amillis S."/>
            <person name="Uchima C.A."/>
            <person name="Anderluh G."/>
            <person name="Asadollahi M."/>
            <person name="Askin M."/>
            <person name="Barry K."/>
            <person name="Battaglia E."/>
            <person name="Bayram O."/>
            <person name="Benocci T."/>
            <person name="Braus-Stromeyer S.A."/>
            <person name="Caldana C."/>
            <person name="Canovas D."/>
            <person name="Cerqueira G.C."/>
            <person name="Chen F."/>
            <person name="Chen W."/>
            <person name="Choi C."/>
            <person name="Clum A."/>
            <person name="Dos Santos R.A."/>
            <person name="Damasio A.R."/>
            <person name="Diallinas G."/>
            <person name="Emri T."/>
            <person name="Fekete E."/>
            <person name="Flipphi M."/>
            <person name="Freyberg S."/>
            <person name="Gallo A."/>
            <person name="Gournas C."/>
            <person name="Habgood R."/>
            <person name="Hainaut M."/>
            <person name="Harispe M.L."/>
            <person name="Henrissat B."/>
            <person name="Hilden K.S."/>
            <person name="Hope R."/>
            <person name="Hossain A."/>
            <person name="Karabika E."/>
            <person name="Karaffa L."/>
            <person name="Karanyi Z."/>
            <person name="Krasevec N."/>
            <person name="Kuo A."/>
            <person name="Kusch H."/>
            <person name="LaButti K."/>
            <person name="Lagendijk E.L."/>
            <person name="Lapidus A."/>
            <person name="Levasseur A."/>
            <person name="Lindquist E."/>
            <person name="Lipzen A."/>
            <person name="Logrieco A.F."/>
            <person name="MacCabe A."/>
            <person name="Maekelae M.R."/>
            <person name="Malavazi I."/>
            <person name="Melin P."/>
            <person name="Meyer V."/>
            <person name="Mielnichuk N."/>
            <person name="Miskei M."/>
            <person name="Molnar A.P."/>
            <person name="Mule G."/>
            <person name="Ngan C.Y."/>
            <person name="Orejas M."/>
            <person name="Orosz E."/>
            <person name="Ouedraogo J.P."/>
            <person name="Overkamp K.M."/>
            <person name="Park H.-S."/>
            <person name="Perrone G."/>
            <person name="Piumi F."/>
            <person name="Punt P.J."/>
            <person name="Ram A.F."/>
            <person name="Ramon A."/>
            <person name="Rauscher S."/>
            <person name="Record E."/>
            <person name="Riano-Pachon D.M."/>
            <person name="Robert V."/>
            <person name="Roehrig J."/>
            <person name="Ruller R."/>
            <person name="Salamov A."/>
            <person name="Salih N.S."/>
            <person name="Samson R.A."/>
            <person name="Sandor E."/>
            <person name="Sanguinetti M."/>
            <person name="Schuetze T."/>
            <person name="Sepcic K."/>
            <person name="Shelest E."/>
            <person name="Sherlock G."/>
            <person name="Sophianopoulou V."/>
            <person name="Squina F.M."/>
            <person name="Sun H."/>
            <person name="Susca A."/>
            <person name="Todd R.B."/>
            <person name="Tsang A."/>
            <person name="Unkles S.E."/>
            <person name="van de Wiele N."/>
            <person name="van Rossen-Uffink D."/>
            <person name="Oliveira J.V."/>
            <person name="Vesth T.C."/>
            <person name="Visser J."/>
            <person name="Yu J.-H."/>
            <person name="Zhou M."/>
            <person name="Andersen M.R."/>
            <person name="Archer D.B."/>
            <person name="Baker S.E."/>
            <person name="Benoit I."/>
            <person name="Brakhage A.A."/>
            <person name="Braus G.H."/>
            <person name="Fischer R."/>
            <person name="Frisvad J.C."/>
            <person name="Goldman G.H."/>
            <person name="Houbraken J."/>
            <person name="Oakley B."/>
            <person name="Pocsi I."/>
            <person name="Scazzocchio C."/>
            <person name="Seiboth B."/>
            <person name="vanKuyk P.A."/>
            <person name="Wortman J."/>
            <person name="Dyer P.S."/>
            <person name="Grigoriev I.V."/>
        </authorList>
    </citation>
    <scope>NUCLEOTIDE SEQUENCE [LARGE SCALE GENOMIC DNA]</scope>
    <source>
        <strain evidence="3">ITEM 5010</strain>
    </source>
</reference>
<sequence length="602" mass="69547">MSFHYDTLSPEEQEIRLLCIHPSRNSKSPVQCSLKTVSLRQRPKYEALSYVWGTDHATEKILLEGNEFYVTPNLAKALYRLRRAYRKRMMWIDYICINQSDTEEKNTQVPLMGSIYAGADRVVSMLGDATPEIKLAVKWVERYMDRKISTGAFYWFWLRAKSRFSAARLVDESIALMDAMKGVFQIVKMSYWFRTWTYQECLLAKHEPTFICGHLEFKASRLLKGSYSMDWGNLYRKKLPPDLYQRGLQVQADLLEYDNNVTANNTSLILISLDPEKKRRVDPLLSHLHRTIPRQCQNPKDRIYALYGLCPDIQNVYPQDYDKPFEQIMLETTIWLMKHEAGATIFAVLPFPVHNAVKSSHPTWVPDYNGAFSPFFMSYAHTPFMDDPKFDEHYISQICEDASILKLWAYRAGICKVVVQFDVDPPKSARQILDVFGTMEGLWSEQWGLPMLQERLMEAFKIFHHRMDRYSTKEIHEGVQSIAQIEHTPEGEPILDPVNEIWVVYEFAEFLDLLGGNRLLFVSNTHGCTFGISPGVGEDQDILVVPYESCRPLILRSDSMAGGRNGHVHYKVVGQAMTGRQDRPTAFSDGVQQQLPEKFLVI</sequence>
<dbReference type="OrthoDB" id="4850726at2759"/>
<dbReference type="InterPro" id="IPR010730">
    <property type="entry name" value="HET"/>
</dbReference>
<dbReference type="VEuPathDB" id="FungiDB:ASPCADRAFT_162381"/>
<organism evidence="2 3">
    <name type="scientific">Aspergillus carbonarius (strain ITEM 5010)</name>
    <dbReference type="NCBI Taxonomy" id="602072"/>
    <lineage>
        <taxon>Eukaryota</taxon>
        <taxon>Fungi</taxon>
        <taxon>Dikarya</taxon>
        <taxon>Ascomycota</taxon>
        <taxon>Pezizomycotina</taxon>
        <taxon>Eurotiomycetes</taxon>
        <taxon>Eurotiomycetidae</taxon>
        <taxon>Eurotiales</taxon>
        <taxon>Aspergillaceae</taxon>
        <taxon>Aspergillus</taxon>
        <taxon>Aspergillus subgen. Circumdati</taxon>
    </lineage>
</organism>
<feature type="domain" description="Heterokaryon incompatibility" evidence="1">
    <location>
        <begin position="45"/>
        <end position="200"/>
    </location>
</feature>
<name>A0A1R3RW38_ASPC5</name>
<proteinExistence type="predicted"/>
<dbReference type="PANTHER" id="PTHR24148:SF64">
    <property type="entry name" value="HETEROKARYON INCOMPATIBILITY DOMAIN-CONTAINING PROTEIN"/>
    <property type="match status" value="1"/>
</dbReference>
<dbReference type="InterPro" id="IPR052895">
    <property type="entry name" value="HetReg/Transcr_Mod"/>
</dbReference>
<evidence type="ECO:0000313" key="2">
    <source>
        <dbReference type="EMBL" id="OOF98715.1"/>
    </source>
</evidence>
<dbReference type="Proteomes" id="UP000188318">
    <property type="component" value="Unassembled WGS sequence"/>
</dbReference>
<dbReference type="AlphaFoldDB" id="A0A1R3RW38"/>
<dbReference type="OMA" id="WTFQEYQ"/>
<protein>
    <recommendedName>
        <fullName evidence="1">Heterokaryon incompatibility domain-containing protein</fullName>
    </recommendedName>
</protein>